<dbReference type="Gene3D" id="3.40.50.150">
    <property type="entry name" value="Vaccinia Virus protein VP39"/>
    <property type="match status" value="1"/>
</dbReference>
<reference evidence="2" key="2">
    <citation type="submission" date="2020-09" db="EMBL/GenBank/DDBJ databases">
        <authorList>
            <person name="Sun Q."/>
            <person name="Zhou Y."/>
        </authorList>
    </citation>
    <scope>NUCLEOTIDE SEQUENCE</scope>
    <source>
        <strain evidence="2">CGMCC 1.15320</strain>
    </source>
</reference>
<organism evidence="2 3">
    <name type="scientific">Nitratireductor aestuarii</name>
    <dbReference type="NCBI Taxonomy" id="1735103"/>
    <lineage>
        <taxon>Bacteria</taxon>
        <taxon>Pseudomonadati</taxon>
        <taxon>Pseudomonadota</taxon>
        <taxon>Alphaproteobacteria</taxon>
        <taxon>Hyphomicrobiales</taxon>
        <taxon>Phyllobacteriaceae</taxon>
        <taxon>Nitratireductor</taxon>
    </lineage>
</organism>
<dbReference type="Proteomes" id="UP000636264">
    <property type="component" value="Unassembled WGS sequence"/>
</dbReference>
<evidence type="ECO:0000313" key="3">
    <source>
        <dbReference type="Proteomes" id="UP000636264"/>
    </source>
</evidence>
<dbReference type="InterPro" id="IPR029063">
    <property type="entry name" value="SAM-dependent_MTases_sf"/>
</dbReference>
<dbReference type="SUPFAM" id="SSF53335">
    <property type="entry name" value="S-adenosyl-L-methionine-dependent methyltransferases"/>
    <property type="match status" value="1"/>
</dbReference>
<accession>A0A916RQH0</accession>
<dbReference type="InterPro" id="IPR050508">
    <property type="entry name" value="Methyltransf_Superfamily"/>
</dbReference>
<sequence>MDVIEMLLDNYRPTNEKTFTPIDRLFAKLTHEDIARIEKIAAERDIPLPSKEGQYRFWVVEVLRIGASLLNDIAVKTGLTNRPPPPDVHSMQRLNMDVGSLYHPNLIDEVLTSVGRQVAGRVLDFGCSSGRIARVLKAAFPEIDLYGCDPERRTIEWAKANFPTITFDVSPFSPPARYDGSFFDLVYAVSIWSHFDEPSAIDWFNEMHRIVKPGGLLYWTTHGRQSLAHWQRQQSRPTGQLGLLACKLVLENYVFEKVYDQDWGADTSRWGLAYIAPEWVLTSLLGKWRVLQYRPGYESWNQDVYLMERV</sequence>
<protein>
    <recommendedName>
        <fullName evidence="1">Methyltransferase domain-containing protein</fullName>
    </recommendedName>
</protein>
<name>A0A916RQH0_9HYPH</name>
<dbReference type="EMBL" id="BMIF01000004">
    <property type="protein sequence ID" value="GGA64427.1"/>
    <property type="molecule type" value="Genomic_DNA"/>
</dbReference>
<comment type="caution">
    <text evidence="2">The sequence shown here is derived from an EMBL/GenBank/DDBJ whole genome shotgun (WGS) entry which is preliminary data.</text>
</comment>
<dbReference type="Pfam" id="PF13649">
    <property type="entry name" value="Methyltransf_25"/>
    <property type="match status" value="1"/>
</dbReference>
<gene>
    <name evidence="2" type="ORF">GCM10011385_17790</name>
</gene>
<dbReference type="InterPro" id="IPR041698">
    <property type="entry name" value="Methyltransf_25"/>
</dbReference>
<keyword evidence="3" id="KW-1185">Reference proteome</keyword>
<dbReference type="PANTHER" id="PTHR42912">
    <property type="entry name" value="METHYLTRANSFERASE"/>
    <property type="match status" value="1"/>
</dbReference>
<evidence type="ECO:0000259" key="1">
    <source>
        <dbReference type="Pfam" id="PF13649"/>
    </source>
</evidence>
<evidence type="ECO:0000313" key="2">
    <source>
        <dbReference type="EMBL" id="GGA64427.1"/>
    </source>
</evidence>
<reference evidence="2" key="1">
    <citation type="journal article" date="2014" name="Int. J. Syst. Evol. Microbiol.">
        <title>Complete genome sequence of Corynebacterium casei LMG S-19264T (=DSM 44701T), isolated from a smear-ripened cheese.</title>
        <authorList>
            <consortium name="US DOE Joint Genome Institute (JGI-PGF)"/>
            <person name="Walter F."/>
            <person name="Albersmeier A."/>
            <person name="Kalinowski J."/>
            <person name="Ruckert C."/>
        </authorList>
    </citation>
    <scope>NUCLEOTIDE SEQUENCE</scope>
    <source>
        <strain evidence="2">CGMCC 1.15320</strain>
    </source>
</reference>
<dbReference type="RefSeq" id="WP_188720689.1">
    <property type="nucleotide sequence ID" value="NZ_BMIF01000004.1"/>
</dbReference>
<dbReference type="GO" id="GO:0008168">
    <property type="term" value="F:methyltransferase activity"/>
    <property type="evidence" value="ECO:0007669"/>
    <property type="project" value="TreeGrafter"/>
</dbReference>
<dbReference type="AlphaFoldDB" id="A0A916RQH0"/>
<proteinExistence type="predicted"/>
<feature type="domain" description="Methyltransferase" evidence="1">
    <location>
        <begin position="122"/>
        <end position="215"/>
    </location>
</feature>
<dbReference type="CDD" id="cd02440">
    <property type="entry name" value="AdoMet_MTases"/>
    <property type="match status" value="1"/>
</dbReference>